<protein>
    <submittedName>
        <fullName evidence="2">Uncharacterized protein</fullName>
    </submittedName>
</protein>
<keyword evidence="3" id="KW-1185">Reference proteome</keyword>
<dbReference type="RefSeq" id="WP_066994610.1">
    <property type="nucleotide sequence ID" value="NZ_BNDU01000004.1"/>
</dbReference>
<organism evidence="2 3">
    <name type="scientific">Streptomyces cellostaticus</name>
    <dbReference type="NCBI Taxonomy" id="67285"/>
    <lineage>
        <taxon>Bacteria</taxon>
        <taxon>Bacillati</taxon>
        <taxon>Actinomycetota</taxon>
        <taxon>Actinomycetes</taxon>
        <taxon>Kitasatosporales</taxon>
        <taxon>Streptomycetaceae</taxon>
        <taxon>Streptomyces</taxon>
    </lineage>
</organism>
<feature type="transmembrane region" description="Helical" evidence="1">
    <location>
        <begin position="302"/>
        <end position="325"/>
    </location>
</feature>
<keyword evidence="1" id="KW-1133">Transmembrane helix</keyword>
<dbReference type="Proteomes" id="UP000054241">
    <property type="component" value="Unassembled WGS sequence"/>
</dbReference>
<comment type="caution">
    <text evidence="2">The sequence shown here is derived from an EMBL/GenBank/DDBJ whole genome shotgun (WGS) entry which is preliminary data.</text>
</comment>
<keyword evidence="1" id="KW-0812">Transmembrane</keyword>
<evidence type="ECO:0000313" key="2">
    <source>
        <dbReference type="EMBL" id="KUM97108.1"/>
    </source>
</evidence>
<dbReference type="AlphaFoldDB" id="A0A101NPL3"/>
<gene>
    <name evidence="2" type="ORF">AQI88_08870</name>
</gene>
<feature type="transmembrane region" description="Helical" evidence="1">
    <location>
        <begin position="273"/>
        <end position="296"/>
    </location>
</feature>
<keyword evidence="1" id="KW-0472">Membrane</keyword>
<feature type="transmembrane region" description="Helical" evidence="1">
    <location>
        <begin position="217"/>
        <end position="237"/>
    </location>
</feature>
<feature type="transmembrane region" description="Helical" evidence="1">
    <location>
        <begin position="186"/>
        <end position="205"/>
    </location>
</feature>
<feature type="transmembrane region" description="Helical" evidence="1">
    <location>
        <begin position="125"/>
        <end position="148"/>
    </location>
</feature>
<sequence length="338" mass="35605">MTTLLESRYRAVLRLLPAYYRREREEEMVETYLWDVDRDTQDQSRPTLGEVASIAALAVRSRLGAPGAPSRYVLLGSAVRLFALFAVLIQAAAAVVDLVLEVTWAVSHGGAGRHLLLSQFTDQGLLTAVVTAAQWILPLLWTAAYFALLHDRRRLARASALLAALPNLWPLLGPLAGALVAPHPAFATAFGLLAWLPALALCAAYHRDAPPARLPAGSPGLVFMTCCVVTGASVVVLPAAADLAWAPASCFVVGALGWLLWQARRSDAVTPGGALALAALGLLILAVRVAALYPWLHVPGAALYVGGGLVQTAALALVTVVLAVVGRRDLTTAEPGLS</sequence>
<feature type="transmembrane region" description="Helical" evidence="1">
    <location>
        <begin position="243"/>
        <end position="261"/>
    </location>
</feature>
<dbReference type="OrthoDB" id="5198790at2"/>
<feature type="transmembrane region" description="Helical" evidence="1">
    <location>
        <begin position="160"/>
        <end position="180"/>
    </location>
</feature>
<dbReference type="EMBL" id="LMWL01000012">
    <property type="protein sequence ID" value="KUM97108.1"/>
    <property type="molecule type" value="Genomic_DNA"/>
</dbReference>
<evidence type="ECO:0000313" key="3">
    <source>
        <dbReference type="Proteomes" id="UP000054241"/>
    </source>
</evidence>
<accession>A0A101NPL3</accession>
<proteinExistence type="predicted"/>
<feature type="transmembrane region" description="Helical" evidence="1">
    <location>
        <begin position="81"/>
        <end position="105"/>
    </location>
</feature>
<evidence type="ECO:0000256" key="1">
    <source>
        <dbReference type="SAM" id="Phobius"/>
    </source>
</evidence>
<name>A0A101NPL3_9ACTN</name>
<reference evidence="2 3" key="1">
    <citation type="submission" date="2015-10" db="EMBL/GenBank/DDBJ databases">
        <title>Draft genome sequence of Streptomyces cellostaticus DSM 40189, type strain for the species Streptomyces cellostaticus.</title>
        <authorList>
            <person name="Ruckert C."/>
            <person name="Winkler A."/>
            <person name="Kalinowski J."/>
            <person name="Kampfer P."/>
            <person name="Glaeser S."/>
        </authorList>
    </citation>
    <scope>NUCLEOTIDE SEQUENCE [LARGE SCALE GENOMIC DNA]</scope>
    <source>
        <strain evidence="2 3">DSM 40189</strain>
    </source>
</reference>